<name>A0A413RI29_9CELL</name>
<feature type="non-terminal residue" evidence="3">
    <location>
        <position position="1"/>
    </location>
</feature>
<reference evidence="3 4" key="1">
    <citation type="submission" date="2018-08" db="EMBL/GenBank/DDBJ databases">
        <title>Cellulomonas rhizosphaerae sp. nov., a novel actinomycete isolated from soil.</title>
        <authorList>
            <person name="Tian Y."/>
        </authorList>
    </citation>
    <scope>NUCLEOTIDE SEQUENCE [LARGE SCALE GENOMIC DNA]</scope>
    <source>
        <strain evidence="3 4">NEAU-TCZ24</strain>
    </source>
</reference>
<gene>
    <name evidence="3" type="ORF">D1825_15975</name>
</gene>
<accession>A0A413RI29</accession>
<feature type="compositionally biased region" description="Polar residues" evidence="1">
    <location>
        <begin position="104"/>
        <end position="118"/>
    </location>
</feature>
<keyword evidence="2" id="KW-0472">Membrane</keyword>
<protein>
    <submittedName>
        <fullName evidence="3">LPXTG cell wall anchor domain-containing protein</fullName>
    </submittedName>
</protein>
<feature type="transmembrane region" description="Helical" evidence="2">
    <location>
        <begin position="160"/>
        <end position="180"/>
    </location>
</feature>
<evidence type="ECO:0000313" key="3">
    <source>
        <dbReference type="EMBL" id="RHA37917.1"/>
    </source>
</evidence>
<keyword evidence="2" id="KW-1133">Transmembrane helix</keyword>
<keyword evidence="2" id="KW-0812">Transmembrane</keyword>
<dbReference type="EMBL" id="QWKP01000219">
    <property type="protein sequence ID" value="RHA37917.1"/>
    <property type="molecule type" value="Genomic_DNA"/>
</dbReference>
<evidence type="ECO:0000256" key="2">
    <source>
        <dbReference type="SAM" id="Phobius"/>
    </source>
</evidence>
<dbReference type="RefSeq" id="WP_118768407.1">
    <property type="nucleotide sequence ID" value="NZ_QWKP01000219.1"/>
</dbReference>
<evidence type="ECO:0000313" key="4">
    <source>
        <dbReference type="Proteomes" id="UP000283374"/>
    </source>
</evidence>
<feature type="region of interest" description="Disordered" evidence="1">
    <location>
        <begin position="1"/>
        <end position="126"/>
    </location>
</feature>
<feature type="compositionally biased region" description="Low complexity" evidence="1">
    <location>
        <begin position="54"/>
        <end position="103"/>
    </location>
</feature>
<sequence>EGAPNDGPWGTHDEPAPNDGPWGTHDEPGTQNPIPAGNHDEPGTQNPIPSGNHGTTVTPPTGGKTHEPTTGGKSTSGKTNTGKTNTGNANTSNSSGNTVTSNNRGQSVDDQGQWQNTPVAGAAGGESLDTCGTAMNTAGMNAAAVQPGGQLAQTGVSDSALLLAALGMGGLGAGIALAVGRRQQPQQIAS</sequence>
<dbReference type="AlphaFoldDB" id="A0A413RI29"/>
<organism evidence="3 4">
    <name type="scientific">Cellulomonas rhizosphaerae</name>
    <dbReference type="NCBI Taxonomy" id="2293719"/>
    <lineage>
        <taxon>Bacteria</taxon>
        <taxon>Bacillati</taxon>
        <taxon>Actinomycetota</taxon>
        <taxon>Actinomycetes</taxon>
        <taxon>Micrococcales</taxon>
        <taxon>Cellulomonadaceae</taxon>
        <taxon>Cellulomonas</taxon>
    </lineage>
</organism>
<keyword evidence="4" id="KW-1185">Reference proteome</keyword>
<comment type="caution">
    <text evidence="3">The sequence shown here is derived from an EMBL/GenBank/DDBJ whole genome shotgun (WGS) entry which is preliminary data.</text>
</comment>
<evidence type="ECO:0000256" key="1">
    <source>
        <dbReference type="SAM" id="MobiDB-lite"/>
    </source>
</evidence>
<dbReference type="NCBIfam" id="TIGR01167">
    <property type="entry name" value="LPXTG_anchor"/>
    <property type="match status" value="1"/>
</dbReference>
<proteinExistence type="predicted"/>
<feature type="compositionally biased region" description="Polar residues" evidence="1">
    <location>
        <begin position="43"/>
        <end position="53"/>
    </location>
</feature>
<dbReference type="Proteomes" id="UP000283374">
    <property type="component" value="Unassembled WGS sequence"/>
</dbReference>